<sequence length="290" mass="32753">MIVQFKVFMKKSVIAILLFLCCWLVFAQSCLTFRTPDKKAISGFAKKGVELRSFTDRNDGNTIHYVQTGSDTMPTLLFIHGTPGSWTAFEPYLLDSSLRSRFRLISIDRPGFGYSNFGKPENLAEQSRQMGPVIQKLKNGKKFRMLGHSLGAPMALQLQLDYPGLADEIFLLAGSIDPAAEKPERWRYLAAKTPLNYLLPGAFRPSNQELIYLKSDLKKLSPRLGEINCPVYFIHGRKDSWVPPVNVDFGLKMLVGAPIRDTTWLGGGHFIPWTHFEEIREILLSIKNGE</sequence>
<dbReference type="PANTHER" id="PTHR43689:SF8">
    <property type="entry name" value="ALPHA_BETA-HYDROLASES SUPERFAMILY PROTEIN"/>
    <property type="match status" value="1"/>
</dbReference>
<dbReference type="InterPro" id="IPR000073">
    <property type="entry name" value="AB_hydrolase_1"/>
</dbReference>
<dbReference type="SUPFAM" id="SSF53474">
    <property type="entry name" value="alpha/beta-Hydrolases"/>
    <property type="match status" value="1"/>
</dbReference>
<keyword evidence="4" id="KW-1185">Reference proteome</keyword>
<evidence type="ECO:0000256" key="1">
    <source>
        <dbReference type="SAM" id="SignalP"/>
    </source>
</evidence>
<feature type="chain" id="PRO_5046818241" description="AB hydrolase-1 domain-containing protein" evidence="1">
    <location>
        <begin position="28"/>
        <end position="290"/>
    </location>
</feature>
<reference evidence="3 4" key="1">
    <citation type="submission" date="2016-07" db="EMBL/GenBank/DDBJ databases">
        <title>Genome analysis of Flavihumibacter stibioxidans YS-17.</title>
        <authorList>
            <person name="Shi K."/>
            <person name="Han Y."/>
            <person name="Wang G."/>
        </authorList>
    </citation>
    <scope>NUCLEOTIDE SEQUENCE [LARGE SCALE GENOMIC DNA]</scope>
    <source>
        <strain evidence="3 4">YS-17</strain>
    </source>
</reference>
<dbReference type="Gene3D" id="3.40.50.1820">
    <property type="entry name" value="alpha/beta hydrolase"/>
    <property type="match status" value="1"/>
</dbReference>
<dbReference type="EMBL" id="MBUA01000023">
    <property type="protein sequence ID" value="MBC6491664.1"/>
    <property type="molecule type" value="Genomic_DNA"/>
</dbReference>
<evidence type="ECO:0000313" key="4">
    <source>
        <dbReference type="Proteomes" id="UP000765802"/>
    </source>
</evidence>
<gene>
    <name evidence="3" type="ORF">BC349_11435</name>
</gene>
<keyword evidence="1" id="KW-0732">Signal</keyword>
<proteinExistence type="predicted"/>
<dbReference type="InterPro" id="IPR029058">
    <property type="entry name" value="AB_hydrolase_fold"/>
</dbReference>
<feature type="domain" description="AB hydrolase-1" evidence="2">
    <location>
        <begin position="74"/>
        <end position="194"/>
    </location>
</feature>
<evidence type="ECO:0000313" key="3">
    <source>
        <dbReference type="EMBL" id="MBC6491664.1"/>
    </source>
</evidence>
<organism evidence="3 4">
    <name type="scientific">Flavihumibacter stibioxidans</name>
    <dbReference type="NCBI Taxonomy" id="1834163"/>
    <lineage>
        <taxon>Bacteria</taxon>
        <taxon>Pseudomonadati</taxon>
        <taxon>Bacteroidota</taxon>
        <taxon>Chitinophagia</taxon>
        <taxon>Chitinophagales</taxon>
        <taxon>Chitinophagaceae</taxon>
        <taxon>Flavihumibacter</taxon>
    </lineage>
</organism>
<dbReference type="PANTHER" id="PTHR43689">
    <property type="entry name" value="HYDROLASE"/>
    <property type="match status" value="1"/>
</dbReference>
<accession>A0ABR7MAX8</accession>
<dbReference type="Proteomes" id="UP000765802">
    <property type="component" value="Unassembled WGS sequence"/>
</dbReference>
<dbReference type="PRINTS" id="PR00111">
    <property type="entry name" value="ABHYDROLASE"/>
</dbReference>
<comment type="caution">
    <text evidence="3">The sequence shown here is derived from an EMBL/GenBank/DDBJ whole genome shotgun (WGS) entry which is preliminary data.</text>
</comment>
<evidence type="ECO:0000259" key="2">
    <source>
        <dbReference type="Pfam" id="PF00561"/>
    </source>
</evidence>
<dbReference type="Pfam" id="PF00561">
    <property type="entry name" value="Abhydrolase_1"/>
    <property type="match status" value="1"/>
</dbReference>
<name>A0ABR7MAX8_9BACT</name>
<protein>
    <recommendedName>
        <fullName evidence="2">AB hydrolase-1 domain-containing protein</fullName>
    </recommendedName>
</protein>
<feature type="signal peptide" evidence="1">
    <location>
        <begin position="1"/>
        <end position="27"/>
    </location>
</feature>
<dbReference type="PROSITE" id="PS51257">
    <property type="entry name" value="PROKAR_LIPOPROTEIN"/>
    <property type="match status" value="1"/>
</dbReference>